<dbReference type="Gene3D" id="3.30.450.40">
    <property type="match status" value="1"/>
</dbReference>
<organism evidence="2 3">
    <name type="scientific">Meridianimarinicoccus aquatilis</name>
    <dbReference type="NCBI Taxonomy" id="2552766"/>
    <lineage>
        <taxon>Bacteria</taxon>
        <taxon>Pseudomonadati</taxon>
        <taxon>Pseudomonadota</taxon>
        <taxon>Alphaproteobacteria</taxon>
        <taxon>Rhodobacterales</taxon>
        <taxon>Paracoccaceae</taxon>
        <taxon>Meridianimarinicoccus</taxon>
    </lineage>
</organism>
<reference evidence="2 3" key="1">
    <citation type="submission" date="2019-03" db="EMBL/GenBank/DDBJ databases">
        <title>Rhodobacteraceae bacterium SM1902, a new member of the family Rhodobacteraceae isolated from Yantai.</title>
        <authorList>
            <person name="Sun Y."/>
        </authorList>
    </citation>
    <scope>NUCLEOTIDE SEQUENCE [LARGE SCALE GENOMIC DNA]</scope>
    <source>
        <strain evidence="2 3">SM1902</strain>
    </source>
</reference>
<accession>A0A4R6AUK8</accession>
<proteinExistence type="predicted"/>
<evidence type="ECO:0000313" key="3">
    <source>
        <dbReference type="Proteomes" id="UP000294562"/>
    </source>
</evidence>
<evidence type="ECO:0000313" key="2">
    <source>
        <dbReference type="EMBL" id="TDL87880.1"/>
    </source>
</evidence>
<keyword evidence="3" id="KW-1185">Reference proteome</keyword>
<dbReference type="OrthoDB" id="7200179at2"/>
<dbReference type="AlphaFoldDB" id="A0A4R6AUK8"/>
<protein>
    <submittedName>
        <fullName evidence="2">DUF484 family protein</fullName>
    </submittedName>
</protein>
<evidence type="ECO:0000256" key="1">
    <source>
        <dbReference type="SAM" id="Coils"/>
    </source>
</evidence>
<dbReference type="Pfam" id="PF04340">
    <property type="entry name" value="DUF484"/>
    <property type="match status" value="1"/>
</dbReference>
<dbReference type="EMBL" id="SMZO01000020">
    <property type="protein sequence ID" value="TDL87880.1"/>
    <property type="molecule type" value="Genomic_DNA"/>
</dbReference>
<keyword evidence="1" id="KW-0175">Coiled coil</keyword>
<sequence length="238" mass="25510">MTQTDIGSAPAALREQLLSDPGIILDDPDILRALVGAEEASRGANVRDMRGLAMKRLEDRLDQLENQHQSVISAAYYNVSTTSQVHRAILTMIAPTDFDSFLENLDSNVADCLRIRAVRLVMEAETDSPDSDLNPISGTLSVLPIGGVAQVQTLGGKTERRYPVILRQVATGAPLVYGTAAADIRSEAVVQLNLGEGRAPGLLILGADDPAHFAPGQATDLLELFARVCERLVLGWLG</sequence>
<dbReference type="RefSeq" id="WP_133342854.1">
    <property type="nucleotide sequence ID" value="NZ_SMZO01000020.1"/>
</dbReference>
<gene>
    <name evidence="2" type="ORF">E2L05_10445</name>
</gene>
<dbReference type="InterPro" id="IPR029016">
    <property type="entry name" value="GAF-like_dom_sf"/>
</dbReference>
<dbReference type="InterPro" id="IPR007435">
    <property type="entry name" value="DUF484"/>
</dbReference>
<comment type="caution">
    <text evidence="2">The sequence shown here is derived from an EMBL/GenBank/DDBJ whole genome shotgun (WGS) entry which is preliminary data.</text>
</comment>
<feature type="coiled-coil region" evidence="1">
    <location>
        <begin position="47"/>
        <end position="74"/>
    </location>
</feature>
<dbReference type="Proteomes" id="UP000294562">
    <property type="component" value="Unassembled WGS sequence"/>
</dbReference>
<name>A0A4R6AUK8_9RHOB</name>